<sequence length="448" mass="46623">MASNVAILDARDSRIRYAGAWEDAGVSEEFNGTTRWSAVQGSAASLTFVGTSITVFGTVAAIDPPQAPSMEFVIDNTVGTYTPAKNMTADVHHEALYTSPTMSNGTHTLVMTQSAAQAAGVMYLDYIMYNTTSTDVGQYFIDDRDPRIQYDPQWGMFGSDPDFQHTSQASSSAGASLTLPFEGRGISLYGGIINGSVLNASMVVDGGPPVFFVPSIQPAAVTTNNLIFNSGDLSSGKHTLVVTAENDQAVWVDYFLVTPPTQSAVSVSASTASPAVPSASTDPPSASHTGKTEATLIATIAGAAIGSLVLTLLAVLLWRRTKRRGRRQDSPLSAARMSTRTIIPFELVSSGASALRTPFSLTHAYSALPVSELASHLPQTMPTVSNGAGATRHSVYPPPPLPLKRAGEAATPARSGLPASASSAGLSRSGGASLSSSTPTDAPAVYTE</sequence>
<comment type="caution">
    <text evidence="3">The sequence shown here is derived from an EMBL/GenBank/DDBJ whole genome shotgun (WGS) entry which is preliminary data.</text>
</comment>
<evidence type="ECO:0000313" key="3">
    <source>
        <dbReference type="EMBL" id="KAJ7206339.1"/>
    </source>
</evidence>
<dbReference type="Proteomes" id="UP001219525">
    <property type="component" value="Unassembled WGS sequence"/>
</dbReference>
<name>A0AAD6Y920_9AGAR</name>
<feature type="compositionally biased region" description="Polar residues" evidence="1">
    <location>
        <begin position="379"/>
        <end position="388"/>
    </location>
</feature>
<evidence type="ECO:0000256" key="2">
    <source>
        <dbReference type="SAM" id="Phobius"/>
    </source>
</evidence>
<keyword evidence="2" id="KW-0812">Transmembrane</keyword>
<organism evidence="3 4">
    <name type="scientific">Mycena pura</name>
    <dbReference type="NCBI Taxonomy" id="153505"/>
    <lineage>
        <taxon>Eukaryota</taxon>
        <taxon>Fungi</taxon>
        <taxon>Dikarya</taxon>
        <taxon>Basidiomycota</taxon>
        <taxon>Agaricomycotina</taxon>
        <taxon>Agaricomycetes</taxon>
        <taxon>Agaricomycetidae</taxon>
        <taxon>Agaricales</taxon>
        <taxon>Marasmiineae</taxon>
        <taxon>Mycenaceae</taxon>
        <taxon>Mycena</taxon>
    </lineage>
</organism>
<gene>
    <name evidence="3" type="ORF">GGX14DRAFT_698435</name>
</gene>
<reference evidence="3" key="1">
    <citation type="submission" date="2023-03" db="EMBL/GenBank/DDBJ databases">
        <title>Massive genome expansion in bonnet fungi (Mycena s.s.) driven by repeated elements and novel gene families across ecological guilds.</title>
        <authorList>
            <consortium name="Lawrence Berkeley National Laboratory"/>
            <person name="Harder C.B."/>
            <person name="Miyauchi S."/>
            <person name="Viragh M."/>
            <person name="Kuo A."/>
            <person name="Thoen E."/>
            <person name="Andreopoulos B."/>
            <person name="Lu D."/>
            <person name="Skrede I."/>
            <person name="Drula E."/>
            <person name="Henrissat B."/>
            <person name="Morin E."/>
            <person name="Kohler A."/>
            <person name="Barry K."/>
            <person name="LaButti K."/>
            <person name="Morin E."/>
            <person name="Salamov A."/>
            <person name="Lipzen A."/>
            <person name="Mereny Z."/>
            <person name="Hegedus B."/>
            <person name="Baldrian P."/>
            <person name="Stursova M."/>
            <person name="Weitz H."/>
            <person name="Taylor A."/>
            <person name="Grigoriev I.V."/>
            <person name="Nagy L.G."/>
            <person name="Martin F."/>
            <person name="Kauserud H."/>
        </authorList>
    </citation>
    <scope>NUCLEOTIDE SEQUENCE</scope>
    <source>
        <strain evidence="3">9144</strain>
    </source>
</reference>
<evidence type="ECO:0000313" key="4">
    <source>
        <dbReference type="Proteomes" id="UP001219525"/>
    </source>
</evidence>
<proteinExistence type="predicted"/>
<protein>
    <recommendedName>
        <fullName evidence="5">Transmembrane protein</fullName>
    </recommendedName>
</protein>
<evidence type="ECO:0000256" key="1">
    <source>
        <dbReference type="SAM" id="MobiDB-lite"/>
    </source>
</evidence>
<keyword evidence="2" id="KW-0472">Membrane</keyword>
<evidence type="ECO:0008006" key="5">
    <source>
        <dbReference type="Google" id="ProtNLM"/>
    </source>
</evidence>
<keyword evidence="2" id="KW-1133">Transmembrane helix</keyword>
<feature type="compositionally biased region" description="Low complexity" evidence="1">
    <location>
        <begin position="412"/>
        <end position="437"/>
    </location>
</feature>
<feature type="transmembrane region" description="Helical" evidence="2">
    <location>
        <begin position="296"/>
        <end position="318"/>
    </location>
</feature>
<dbReference type="EMBL" id="JARJCW010000040">
    <property type="protein sequence ID" value="KAJ7206339.1"/>
    <property type="molecule type" value="Genomic_DNA"/>
</dbReference>
<dbReference type="Gene3D" id="2.60.120.260">
    <property type="entry name" value="Galactose-binding domain-like"/>
    <property type="match status" value="2"/>
</dbReference>
<dbReference type="AlphaFoldDB" id="A0AAD6Y920"/>
<accession>A0AAD6Y920</accession>
<keyword evidence="4" id="KW-1185">Reference proteome</keyword>
<feature type="region of interest" description="Disordered" evidence="1">
    <location>
        <begin position="379"/>
        <end position="448"/>
    </location>
</feature>